<evidence type="ECO:0000313" key="2">
    <source>
        <dbReference type="Proteomes" id="UP000182160"/>
    </source>
</evidence>
<evidence type="ECO:0000313" key="1">
    <source>
        <dbReference type="EMBL" id="SEN03744.1"/>
    </source>
</evidence>
<sequence>MPITLTLTEGVLPEGQEAVAIAKITESFLKHHGMSGNTVMTPNVTAHVAMLPEGHTFAGGKLVKGAWVETKTPSFALADRSVQMSFFGEAVQILHDLSNGTLAKDHIWANGVHAVDGTWNINGSPLTNAEIGDAVSAG</sequence>
<evidence type="ECO:0008006" key="3">
    <source>
        <dbReference type="Google" id="ProtNLM"/>
    </source>
</evidence>
<dbReference type="Proteomes" id="UP000182160">
    <property type="component" value="Unassembled WGS sequence"/>
</dbReference>
<dbReference type="EMBL" id="FOBO01000011">
    <property type="protein sequence ID" value="SEN03744.1"/>
    <property type="molecule type" value="Genomic_DNA"/>
</dbReference>
<proteinExistence type="predicted"/>
<organism evidence="1 2">
    <name type="scientific">Roseovarius tolerans</name>
    <dbReference type="NCBI Taxonomy" id="74031"/>
    <lineage>
        <taxon>Bacteria</taxon>
        <taxon>Pseudomonadati</taxon>
        <taxon>Pseudomonadota</taxon>
        <taxon>Alphaproteobacteria</taxon>
        <taxon>Rhodobacterales</taxon>
        <taxon>Roseobacteraceae</taxon>
        <taxon>Roseovarius</taxon>
    </lineage>
</organism>
<dbReference type="RefSeq" id="WP_074786761.1">
    <property type="nucleotide sequence ID" value="NZ_FOBO01000011.1"/>
</dbReference>
<accession>A0A1H8DA68</accession>
<protein>
    <recommendedName>
        <fullName evidence="3">4-oxalocrotonate tautomerase</fullName>
    </recommendedName>
</protein>
<dbReference type="AlphaFoldDB" id="A0A1H8DA68"/>
<name>A0A1H8DA68_9RHOB</name>
<gene>
    <name evidence="1" type="ORF">SAMN04488077_11145</name>
</gene>
<reference evidence="1 2" key="1">
    <citation type="submission" date="2016-10" db="EMBL/GenBank/DDBJ databases">
        <authorList>
            <person name="de Groot N.N."/>
        </authorList>
    </citation>
    <scope>NUCLEOTIDE SEQUENCE [LARGE SCALE GENOMIC DNA]</scope>
    <source>
        <strain evidence="1 2">DSM 11457</strain>
    </source>
</reference>